<sequence>MARKKNPAFSKMLKKFHQGARIFAEAYIRAVKNGAAVAEEEVLAIAKDREQPVEFMAKKLFSAIMLGVLHAAEQMIQFGIAMIEDSKHKNKS</sequence>
<dbReference type="Proteomes" id="UP000831537">
    <property type="component" value="Chromosome"/>
</dbReference>
<gene>
    <name evidence="1" type="ORF">MUN87_12920</name>
</gene>
<dbReference type="EMBL" id="CP095071">
    <property type="protein sequence ID" value="UOQ83658.1"/>
    <property type="molecule type" value="Genomic_DNA"/>
</dbReference>
<evidence type="ECO:0000313" key="1">
    <source>
        <dbReference type="EMBL" id="UOQ83658.1"/>
    </source>
</evidence>
<name>A0ABY4GHI6_9BACI</name>
<accession>A0ABY4GHI6</accession>
<evidence type="ECO:0000313" key="2">
    <source>
        <dbReference type="Proteomes" id="UP000831537"/>
    </source>
</evidence>
<protein>
    <submittedName>
        <fullName evidence="1">Uncharacterized protein</fullName>
    </submittedName>
</protein>
<keyword evidence="2" id="KW-1185">Reference proteome</keyword>
<reference evidence="1 2" key="1">
    <citation type="submission" date="2022-04" db="EMBL/GenBank/DDBJ databases">
        <title>Gracilibacillus sp. isolated from saltern.</title>
        <authorList>
            <person name="Won M."/>
            <person name="Lee C.-M."/>
            <person name="Woen H.-Y."/>
            <person name="Kwon S.-W."/>
        </authorList>
    </citation>
    <scope>NUCLEOTIDE SEQUENCE [LARGE SCALE GENOMIC DNA]</scope>
    <source>
        <strain evidence="1 2">SSPM10-3</strain>
    </source>
</reference>
<dbReference type="RefSeq" id="WP_244740715.1">
    <property type="nucleotide sequence ID" value="NZ_CP095071.1"/>
</dbReference>
<proteinExistence type="predicted"/>
<organism evidence="1 2">
    <name type="scientific">Gracilibacillus salinarum</name>
    <dbReference type="NCBI Taxonomy" id="2932255"/>
    <lineage>
        <taxon>Bacteria</taxon>
        <taxon>Bacillati</taxon>
        <taxon>Bacillota</taxon>
        <taxon>Bacilli</taxon>
        <taxon>Bacillales</taxon>
        <taxon>Bacillaceae</taxon>
        <taxon>Gracilibacillus</taxon>
    </lineage>
</organism>